<keyword evidence="15" id="KW-1185">Reference proteome</keyword>
<evidence type="ECO:0000256" key="13">
    <source>
        <dbReference type="SAM" id="Phobius"/>
    </source>
</evidence>
<dbReference type="OMA" id="PLCQYEH"/>
<dbReference type="GO" id="GO:0015280">
    <property type="term" value="F:ligand-gated sodium channel activity"/>
    <property type="evidence" value="ECO:0007669"/>
    <property type="project" value="TreeGrafter"/>
</dbReference>
<accession>A0A913ZZQ7</accession>
<evidence type="ECO:0000256" key="4">
    <source>
        <dbReference type="ARBA" id="ARBA00022692"/>
    </source>
</evidence>
<protein>
    <submittedName>
        <fullName evidence="14">Uncharacterized protein</fullName>
    </submittedName>
</protein>
<dbReference type="PANTHER" id="PTHR11690">
    <property type="entry name" value="AMILORIDE-SENSITIVE SODIUM CHANNEL-RELATED"/>
    <property type="match status" value="1"/>
</dbReference>
<dbReference type="RefSeq" id="XP_038057062.1">
    <property type="nucleotide sequence ID" value="XM_038201134.1"/>
</dbReference>
<feature type="compositionally biased region" description="Polar residues" evidence="12">
    <location>
        <begin position="7"/>
        <end position="17"/>
    </location>
</feature>
<feature type="transmembrane region" description="Helical" evidence="13">
    <location>
        <begin position="82"/>
        <end position="107"/>
    </location>
</feature>
<reference evidence="14" key="1">
    <citation type="submission" date="2022-11" db="UniProtKB">
        <authorList>
            <consortium name="EnsemblMetazoa"/>
        </authorList>
    </citation>
    <scope>IDENTIFICATION</scope>
</reference>
<dbReference type="Gene3D" id="2.60.470.10">
    <property type="entry name" value="Acid-sensing ion channels like domains"/>
    <property type="match status" value="1"/>
</dbReference>
<evidence type="ECO:0000256" key="1">
    <source>
        <dbReference type="ARBA" id="ARBA00004141"/>
    </source>
</evidence>
<dbReference type="AlphaFoldDB" id="A0A913ZZQ7"/>
<evidence type="ECO:0000256" key="8">
    <source>
        <dbReference type="ARBA" id="ARBA00023136"/>
    </source>
</evidence>
<dbReference type="OrthoDB" id="6502088at2759"/>
<evidence type="ECO:0000256" key="3">
    <source>
        <dbReference type="ARBA" id="ARBA00022461"/>
    </source>
</evidence>
<evidence type="ECO:0000256" key="5">
    <source>
        <dbReference type="ARBA" id="ARBA00022989"/>
    </source>
</evidence>
<name>A0A913ZZQ7_PATMI</name>
<dbReference type="Gene3D" id="1.10.287.770">
    <property type="entry name" value="YojJ-like"/>
    <property type="match status" value="1"/>
</dbReference>
<keyword evidence="6" id="KW-0915">Sodium</keyword>
<feature type="transmembrane region" description="Helical" evidence="13">
    <location>
        <begin position="447"/>
        <end position="474"/>
    </location>
</feature>
<proteinExistence type="inferred from homology"/>
<organism evidence="14 15">
    <name type="scientific">Patiria miniata</name>
    <name type="common">Bat star</name>
    <name type="synonym">Asterina miniata</name>
    <dbReference type="NCBI Taxonomy" id="46514"/>
    <lineage>
        <taxon>Eukaryota</taxon>
        <taxon>Metazoa</taxon>
        <taxon>Echinodermata</taxon>
        <taxon>Eleutherozoa</taxon>
        <taxon>Asterozoa</taxon>
        <taxon>Asteroidea</taxon>
        <taxon>Valvatacea</taxon>
        <taxon>Valvatida</taxon>
        <taxon>Asterinidae</taxon>
        <taxon>Patiria</taxon>
    </lineage>
</organism>
<dbReference type="Proteomes" id="UP000887568">
    <property type="component" value="Unplaced"/>
</dbReference>
<dbReference type="Pfam" id="PF00858">
    <property type="entry name" value="ASC"/>
    <property type="match status" value="1"/>
</dbReference>
<dbReference type="EnsemblMetazoa" id="XM_038201134.1">
    <property type="protein sequence ID" value="XP_038057062.1"/>
    <property type="gene ID" value="LOC119728755"/>
</dbReference>
<dbReference type="GeneID" id="119728755"/>
<keyword evidence="8 13" id="KW-0472">Membrane</keyword>
<keyword evidence="7 11" id="KW-0406">Ion transport</keyword>
<dbReference type="InterPro" id="IPR001873">
    <property type="entry name" value="ENaC"/>
</dbReference>
<keyword evidence="3 11" id="KW-0894">Sodium channel</keyword>
<evidence type="ECO:0000256" key="6">
    <source>
        <dbReference type="ARBA" id="ARBA00023053"/>
    </source>
</evidence>
<evidence type="ECO:0000313" key="14">
    <source>
        <dbReference type="EnsemblMetazoa" id="XP_038057062.1"/>
    </source>
</evidence>
<evidence type="ECO:0000256" key="12">
    <source>
        <dbReference type="SAM" id="MobiDB-lite"/>
    </source>
</evidence>
<feature type="region of interest" description="Disordered" evidence="12">
    <location>
        <begin position="1"/>
        <end position="46"/>
    </location>
</feature>
<evidence type="ECO:0000256" key="10">
    <source>
        <dbReference type="ARBA" id="ARBA00023303"/>
    </source>
</evidence>
<evidence type="ECO:0000313" key="15">
    <source>
        <dbReference type="Proteomes" id="UP000887568"/>
    </source>
</evidence>
<keyword evidence="5 13" id="KW-1133">Transmembrane helix</keyword>
<keyword evidence="4 11" id="KW-0812">Transmembrane</keyword>
<sequence length="511" mass="58835">MSDKQTQRNMEQVTRQGTGLAIITESPSEMAGSGRKTPRTEQETEERECTSLKEHIAKFGDGTTFHGVRFVTDYKLHFLRRLVWVCIVGGMTGYLLYGISISIMTYYQRPVSSVVKINYVREIPFPAVTFCNYNQWKKSQVPPDFLDAVRSLNPANKSPVDVEYLKSHNVMNLRDRLINDTHQIEDMLLECTFKAANCSADNFTRIFTDFGLCYSFNDDPEDVYYIHQSGSHNALFMKINVEQQEYIFGENNAAGIKLLVHPQGQRPLVKELGIAVSPGYETLVGVQIKQVLNLKEPYESNCTDGDLRFSNNYTVPLCQYEHRIKNIQERCSCRDMRHPGDKDEDECPLSKYYTCLLPAEANFAAKDKSYDCQVPCNLTIYDTRVSFAYYPGQHHLDELTRMTNRTESDIRKNVLDVRIYFEELSFQKIQEIPSYEFTSLQSSIGGYMGLLIGASLITMFEFLDFILVTTATYLMKNREVKRLKGNRVRGKEDRHEGSTTNTEERPYFIQK</sequence>
<comment type="similarity">
    <text evidence="11">Belongs to the amiloride-sensitive sodium channel (TC 1.A.6) family.</text>
</comment>
<feature type="region of interest" description="Disordered" evidence="12">
    <location>
        <begin position="486"/>
        <end position="511"/>
    </location>
</feature>
<keyword evidence="10 11" id="KW-0407">Ion channel</keyword>
<evidence type="ECO:0000256" key="2">
    <source>
        <dbReference type="ARBA" id="ARBA00022448"/>
    </source>
</evidence>
<feature type="compositionally biased region" description="Basic and acidic residues" evidence="12">
    <location>
        <begin position="489"/>
        <end position="511"/>
    </location>
</feature>
<comment type="subcellular location">
    <subcellularLocation>
        <location evidence="1">Membrane</location>
        <topology evidence="1">Multi-pass membrane protein</topology>
    </subcellularLocation>
</comment>
<dbReference type="PRINTS" id="PR01078">
    <property type="entry name" value="AMINACHANNEL"/>
</dbReference>
<evidence type="ECO:0000256" key="11">
    <source>
        <dbReference type="RuleBase" id="RU000679"/>
    </source>
</evidence>
<keyword evidence="2 11" id="KW-0813">Transport</keyword>
<evidence type="ECO:0000256" key="9">
    <source>
        <dbReference type="ARBA" id="ARBA00023201"/>
    </source>
</evidence>
<dbReference type="GO" id="GO:0005886">
    <property type="term" value="C:plasma membrane"/>
    <property type="evidence" value="ECO:0007669"/>
    <property type="project" value="TreeGrafter"/>
</dbReference>
<keyword evidence="9 11" id="KW-0739">Sodium transport</keyword>
<evidence type="ECO:0000256" key="7">
    <source>
        <dbReference type="ARBA" id="ARBA00023065"/>
    </source>
</evidence>